<accession>A0A5C2S940</accession>
<feature type="region of interest" description="Disordered" evidence="1">
    <location>
        <begin position="66"/>
        <end position="101"/>
    </location>
</feature>
<dbReference type="EMBL" id="ML122266">
    <property type="protein sequence ID" value="RPD60251.1"/>
    <property type="molecule type" value="Genomic_DNA"/>
</dbReference>
<sequence>MACRPPTDEDEGTGADEDAEGSHARCTRGDKIQGVVRRSCLSVKRQLWLCCGKRAHVWAGGVRSPEKVKACSDPTSSSSSRSPVPWPPVEHKDRRDDGVAARQLSPRLLASRLSSPWMMAYPLPISARPEDFDSGLANYEGSSMFSAYLRDSAFEHAPGPSDTIPSEDTLFLSYVNAEQELSDN</sequence>
<evidence type="ECO:0000256" key="1">
    <source>
        <dbReference type="SAM" id="MobiDB-lite"/>
    </source>
</evidence>
<gene>
    <name evidence="2" type="ORF">L227DRAFT_96547</name>
</gene>
<organism evidence="2 3">
    <name type="scientific">Lentinus tigrinus ALCF2SS1-6</name>
    <dbReference type="NCBI Taxonomy" id="1328759"/>
    <lineage>
        <taxon>Eukaryota</taxon>
        <taxon>Fungi</taxon>
        <taxon>Dikarya</taxon>
        <taxon>Basidiomycota</taxon>
        <taxon>Agaricomycotina</taxon>
        <taxon>Agaricomycetes</taxon>
        <taxon>Polyporales</taxon>
        <taxon>Polyporaceae</taxon>
        <taxon>Lentinus</taxon>
    </lineage>
</organism>
<name>A0A5C2S940_9APHY</name>
<keyword evidence="3" id="KW-1185">Reference proteome</keyword>
<feature type="compositionally biased region" description="Low complexity" evidence="1">
    <location>
        <begin position="72"/>
        <end position="83"/>
    </location>
</feature>
<feature type="region of interest" description="Disordered" evidence="1">
    <location>
        <begin position="1"/>
        <end position="25"/>
    </location>
</feature>
<dbReference type="AlphaFoldDB" id="A0A5C2S940"/>
<feature type="compositionally biased region" description="Acidic residues" evidence="1">
    <location>
        <begin position="8"/>
        <end position="19"/>
    </location>
</feature>
<evidence type="ECO:0000313" key="3">
    <source>
        <dbReference type="Proteomes" id="UP000313359"/>
    </source>
</evidence>
<evidence type="ECO:0000313" key="2">
    <source>
        <dbReference type="EMBL" id="RPD60251.1"/>
    </source>
</evidence>
<proteinExistence type="predicted"/>
<feature type="compositionally biased region" description="Basic and acidic residues" evidence="1">
    <location>
        <begin position="89"/>
        <end position="99"/>
    </location>
</feature>
<dbReference type="Proteomes" id="UP000313359">
    <property type="component" value="Unassembled WGS sequence"/>
</dbReference>
<reference evidence="2" key="1">
    <citation type="journal article" date="2018" name="Genome Biol. Evol.">
        <title>Genomics and development of Lentinus tigrinus, a white-rot wood-decaying mushroom with dimorphic fruiting bodies.</title>
        <authorList>
            <person name="Wu B."/>
            <person name="Xu Z."/>
            <person name="Knudson A."/>
            <person name="Carlson A."/>
            <person name="Chen N."/>
            <person name="Kovaka S."/>
            <person name="LaButti K."/>
            <person name="Lipzen A."/>
            <person name="Pennachio C."/>
            <person name="Riley R."/>
            <person name="Schakwitz W."/>
            <person name="Umezawa K."/>
            <person name="Ohm R.A."/>
            <person name="Grigoriev I.V."/>
            <person name="Nagy L.G."/>
            <person name="Gibbons J."/>
            <person name="Hibbett D."/>
        </authorList>
    </citation>
    <scope>NUCLEOTIDE SEQUENCE [LARGE SCALE GENOMIC DNA]</scope>
    <source>
        <strain evidence="2">ALCF2SS1-6</strain>
    </source>
</reference>
<protein>
    <submittedName>
        <fullName evidence="2">Uncharacterized protein</fullName>
    </submittedName>
</protein>